<proteinExistence type="predicted"/>
<sequence length="550" mass="57526" precursor="true">MTASIRRRCPVLVLFSGLLGASALGQGYLTPPTAPPENPVTAEKAALGKILFWDEQLSSDGSIACGTCHFPTAGGSDPRGGSAIVHPGFDGVFGTADDRNGSPGVVRASAFGHIEPDDRFGVGAQVTARYAPSTLTAAYFSDLFWDGRAKGKFSDPLTGALVIASGGALESQSLGPILSSVEMADDGRSWDGLMERLAAVRPLALASQLPPDTQATLAAYPSYPELFSQAFGTPEITPVRLAFALATYQRTLVPDETPWDDFQRGNSAALSAAQLRGMFAFESTAACAVCHTPPLFANGDYHNLALRPSYEDPGRMNATGDPQDLGKFKTPSLRNVALRGHWFHHGDPTITDLRGTVAIYGTGVGGGFDGLDPALNGLFIPASDIDDITEFLHALTDPRVAAGTFPFDRPTLRSERGPGARNPELLGVGEIIGTGGIAPRALVTASPFLGAEDFRIGLEAGLGGTFASMRLRLAAPGGLGGPLAVRSLGLPLAPLAVSAGPAGKGYATWQFPLTQTPAMVGLAFDAQWWVRDPQAPGGVARSQQLRFTVE</sequence>
<feature type="signal peptide" evidence="7">
    <location>
        <begin position="1"/>
        <end position="25"/>
    </location>
</feature>
<dbReference type="PANTHER" id="PTHR30600">
    <property type="entry name" value="CYTOCHROME C PEROXIDASE-RELATED"/>
    <property type="match status" value="1"/>
</dbReference>
<feature type="domain" description="Cytochrome c" evidence="8">
    <location>
        <begin position="272"/>
        <end position="396"/>
    </location>
</feature>
<evidence type="ECO:0000313" key="10">
    <source>
        <dbReference type="Proteomes" id="UP000320390"/>
    </source>
</evidence>
<evidence type="ECO:0000256" key="2">
    <source>
        <dbReference type="ARBA" id="ARBA00022617"/>
    </source>
</evidence>
<evidence type="ECO:0000256" key="6">
    <source>
        <dbReference type="PROSITE-ProRule" id="PRU00433"/>
    </source>
</evidence>
<evidence type="ECO:0000256" key="1">
    <source>
        <dbReference type="ARBA" id="ARBA00004196"/>
    </source>
</evidence>
<dbReference type="OrthoDB" id="9772811at2"/>
<keyword evidence="5 6" id="KW-0408">Iron</keyword>
<feature type="chain" id="PRO_5022046561" evidence="7">
    <location>
        <begin position="26"/>
        <end position="550"/>
    </location>
</feature>
<dbReference type="Pfam" id="PF03150">
    <property type="entry name" value="CCP_MauG"/>
    <property type="match status" value="1"/>
</dbReference>
<evidence type="ECO:0000313" key="9">
    <source>
        <dbReference type="EMBL" id="QDV05508.1"/>
    </source>
</evidence>
<keyword evidence="3 6" id="KW-0479">Metal-binding</keyword>
<dbReference type="InterPro" id="IPR004852">
    <property type="entry name" value="Di-haem_cyt_c_peroxidsae"/>
</dbReference>
<feature type="domain" description="Cytochrome c" evidence="8">
    <location>
        <begin position="43"/>
        <end position="185"/>
    </location>
</feature>
<dbReference type="GO" id="GO:0020037">
    <property type="term" value="F:heme binding"/>
    <property type="evidence" value="ECO:0007669"/>
    <property type="project" value="InterPro"/>
</dbReference>
<dbReference type="AlphaFoldDB" id="A0A518EN43"/>
<dbReference type="Gene3D" id="1.10.760.10">
    <property type="entry name" value="Cytochrome c-like domain"/>
    <property type="match status" value="2"/>
</dbReference>
<keyword evidence="9" id="KW-0575">Peroxidase</keyword>
<evidence type="ECO:0000256" key="7">
    <source>
        <dbReference type="SAM" id="SignalP"/>
    </source>
</evidence>
<dbReference type="GO" id="GO:0030313">
    <property type="term" value="C:cell envelope"/>
    <property type="evidence" value="ECO:0007669"/>
    <property type="project" value="UniProtKB-SubCell"/>
</dbReference>
<evidence type="ECO:0000256" key="3">
    <source>
        <dbReference type="ARBA" id="ARBA00022723"/>
    </source>
</evidence>
<dbReference type="GO" id="GO:0004130">
    <property type="term" value="F:cytochrome-c peroxidase activity"/>
    <property type="evidence" value="ECO:0007669"/>
    <property type="project" value="UniProtKB-EC"/>
</dbReference>
<keyword evidence="4 9" id="KW-0560">Oxidoreductase</keyword>
<evidence type="ECO:0000259" key="8">
    <source>
        <dbReference type="PROSITE" id="PS51007"/>
    </source>
</evidence>
<dbReference type="RefSeq" id="WP_145194909.1">
    <property type="nucleotide sequence ID" value="NZ_CP036434.1"/>
</dbReference>
<keyword evidence="10" id="KW-1185">Reference proteome</keyword>
<keyword evidence="7" id="KW-0732">Signal</keyword>
<dbReference type="InterPro" id="IPR009056">
    <property type="entry name" value="Cyt_c-like_dom"/>
</dbReference>
<accession>A0A518EN43</accession>
<keyword evidence="2 6" id="KW-0349">Heme</keyword>
<dbReference type="SUPFAM" id="SSF46626">
    <property type="entry name" value="Cytochrome c"/>
    <property type="match status" value="2"/>
</dbReference>
<dbReference type="EMBL" id="CP036434">
    <property type="protein sequence ID" value="QDV05508.1"/>
    <property type="molecule type" value="Genomic_DNA"/>
</dbReference>
<dbReference type="GO" id="GO:0046872">
    <property type="term" value="F:metal ion binding"/>
    <property type="evidence" value="ECO:0007669"/>
    <property type="project" value="UniProtKB-KW"/>
</dbReference>
<dbReference type="PROSITE" id="PS51007">
    <property type="entry name" value="CYTC"/>
    <property type="match status" value="2"/>
</dbReference>
<dbReference type="GO" id="GO:0009055">
    <property type="term" value="F:electron transfer activity"/>
    <property type="evidence" value="ECO:0007669"/>
    <property type="project" value="InterPro"/>
</dbReference>
<evidence type="ECO:0000256" key="4">
    <source>
        <dbReference type="ARBA" id="ARBA00023002"/>
    </source>
</evidence>
<evidence type="ECO:0000256" key="5">
    <source>
        <dbReference type="ARBA" id="ARBA00023004"/>
    </source>
</evidence>
<comment type="subcellular location">
    <subcellularLocation>
        <location evidence="1">Cell envelope</location>
    </subcellularLocation>
</comment>
<organism evidence="9 10">
    <name type="scientific">Saltatorellus ferox</name>
    <dbReference type="NCBI Taxonomy" id="2528018"/>
    <lineage>
        <taxon>Bacteria</taxon>
        <taxon>Pseudomonadati</taxon>
        <taxon>Planctomycetota</taxon>
        <taxon>Planctomycetia</taxon>
        <taxon>Planctomycetia incertae sedis</taxon>
        <taxon>Saltatorellus</taxon>
    </lineage>
</organism>
<dbReference type="InterPro" id="IPR051395">
    <property type="entry name" value="Cytochrome_c_Peroxidase/MauG"/>
</dbReference>
<dbReference type="Proteomes" id="UP000320390">
    <property type="component" value="Chromosome"/>
</dbReference>
<protein>
    <submittedName>
        <fullName evidence="9">Cytochrome c551 peroxidase</fullName>
        <ecNumber evidence="9">1.11.1.5</ecNumber>
    </submittedName>
</protein>
<gene>
    <name evidence="9" type="primary">ccp_3</name>
    <name evidence="9" type="ORF">Poly30_10060</name>
</gene>
<dbReference type="EC" id="1.11.1.5" evidence="9"/>
<reference evidence="9 10" key="1">
    <citation type="submission" date="2019-02" db="EMBL/GenBank/DDBJ databases">
        <title>Deep-cultivation of Planctomycetes and their phenomic and genomic characterization uncovers novel biology.</title>
        <authorList>
            <person name="Wiegand S."/>
            <person name="Jogler M."/>
            <person name="Boedeker C."/>
            <person name="Pinto D."/>
            <person name="Vollmers J."/>
            <person name="Rivas-Marin E."/>
            <person name="Kohn T."/>
            <person name="Peeters S.H."/>
            <person name="Heuer A."/>
            <person name="Rast P."/>
            <person name="Oberbeckmann S."/>
            <person name="Bunk B."/>
            <person name="Jeske O."/>
            <person name="Meyerdierks A."/>
            <person name="Storesund J.E."/>
            <person name="Kallscheuer N."/>
            <person name="Luecker S."/>
            <person name="Lage O.M."/>
            <person name="Pohl T."/>
            <person name="Merkel B.J."/>
            <person name="Hornburger P."/>
            <person name="Mueller R.-W."/>
            <person name="Bruemmer F."/>
            <person name="Labrenz M."/>
            <person name="Spormann A.M."/>
            <person name="Op den Camp H."/>
            <person name="Overmann J."/>
            <person name="Amann R."/>
            <person name="Jetten M.S.M."/>
            <person name="Mascher T."/>
            <person name="Medema M.H."/>
            <person name="Devos D.P."/>
            <person name="Kaster A.-K."/>
            <person name="Ovreas L."/>
            <person name="Rohde M."/>
            <person name="Galperin M.Y."/>
            <person name="Jogler C."/>
        </authorList>
    </citation>
    <scope>NUCLEOTIDE SEQUENCE [LARGE SCALE GENOMIC DNA]</scope>
    <source>
        <strain evidence="9 10">Poly30</strain>
    </source>
</reference>
<dbReference type="InterPro" id="IPR036909">
    <property type="entry name" value="Cyt_c-like_dom_sf"/>
</dbReference>
<name>A0A518EN43_9BACT</name>